<keyword evidence="2" id="KW-0012">Acyltransferase</keyword>
<dbReference type="Pfam" id="PF00583">
    <property type="entry name" value="Acetyltransf_1"/>
    <property type="match status" value="1"/>
</dbReference>
<dbReference type="CDD" id="cd04301">
    <property type="entry name" value="NAT_SF"/>
    <property type="match status" value="1"/>
</dbReference>
<dbReference type="PATRIC" id="fig|665952.3.peg.963"/>
<keyword evidence="1" id="KW-0808">Transferase</keyword>
<dbReference type="GO" id="GO:0016747">
    <property type="term" value="F:acyltransferase activity, transferring groups other than amino-acyl groups"/>
    <property type="evidence" value="ECO:0007669"/>
    <property type="project" value="InterPro"/>
</dbReference>
<dbReference type="Gene3D" id="3.40.630.30">
    <property type="match status" value="1"/>
</dbReference>
<dbReference type="InterPro" id="IPR016181">
    <property type="entry name" value="Acyl_CoA_acyltransferase"/>
</dbReference>
<dbReference type="EMBL" id="ACWF01000049">
    <property type="protein sequence ID" value="EHL78875.1"/>
    <property type="molecule type" value="Genomic_DNA"/>
</dbReference>
<dbReference type="SUPFAM" id="SSF55729">
    <property type="entry name" value="Acyl-CoA N-acyltransferases (Nat)"/>
    <property type="match status" value="1"/>
</dbReference>
<reference evidence="4 5" key="1">
    <citation type="submission" date="2011-09" db="EMBL/GenBank/DDBJ databases">
        <title>The Genome Sequence of Bacillus smithii 7_3_47FAA.</title>
        <authorList>
            <consortium name="The Broad Institute Genome Sequencing Platform"/>
            <person name="Earl A."/>
            <person name="Ward D."/>
            <person name="Feldgarden M."/>
            <person name="Gevers D."/>
            <person name="Daigneault M."/>
            <person name="Strauss J."/>
            <person name="Allen-Vercoe E."/>
            <person name="Young S.K."/>
            <person name="Zeng Q."/>
            <person name="Gargeya S."/>
            <person name="Fitzgerald M."/>
            <person name="Haas B."/>
            <person name="Abouelleil A."/>
            <person name="Alvarado L."/>
            <person name="Arachchi H.M."/>
            <person name="Berlin A."/>
            <person name="Brown A."/>
            <person name="Chapman S.B."/>
            <person name="Chen Z."/>
            <person name="Dunbar C."/>
            <person name="Freedman E."/>
            <person name="Gearin G."/>
            <person name="Goldberg J."/>
            <person name="Griggs A."/>
            <person name="Gujja S."/>
            <person name="Heiman D."/>
            <person name="Howarth C."/>
            <person name="Larson L."/>
            <person name="Lui A."/>
            <person name="MacDonald P.J.P."/>
            <person name="Montmayeur A."/>
            <person name="Murphy C."/>
            <person name="Neiman D."/>
            <person name="Pearson M."/>
            <person name="Priest M."/>
            <person name="Roberts A."/>
            <person name="Saif S."/>
            <person name="Shea T."/>
            <person name="Shenoy N."/>
            <person name="Sisk P."/>
            <person name="Stolte C."/>
            <person name="Sykes S."/>
            <person name="Wortman J."/>
            <person name="Nusbaum C."/>
            <person name="Birren B."/>
        </authorList>
    </citation>
    <scope>NUCLEOTIDE SEQUENCE [LARGE SCALE GENOMIC DNA]</scope>
    <source>
        <strain evidence="4 5">7_3_47FAA</strain>
    </source>
</reference>
<feature type="domain" description="N-acetyltransferase" evidence="3">
    <location>
        <begin position="5"/>
        <end position="167"/>
    </location>
</feature>
<sequence length="168" mass="19105">MLSDIAVRDAEFSDLPAIVEIYNSTIPSRMVTADLEPVSVQSKTHWFKEHSPSSRPLWVIDHQGKIGGWLSFQSFYGRPAYHSTAEISIYLHPDFRGKGLGKYMLQKAIDACPRLQIKTLLAFIFGHNKPSLQLFSHFEFEKWAHLPNVAELDGVERDLIILGKRVTP</sequence>
<evidence type="ECO:0000313" key="5">
    <source>
        <dbReference type="Proteomes" id="UP000011747"/>
    </source>
</evidence>
<protein>
    <recommendedName>
        <fullName evidence="3">N-acetyltransferase domain-containing protein</fullName>
    </recommendedName>
</protein>
<dbReference type="AlphaFoldDB" id="G9QJ19"/>
<accession>G9QJ19</accession>
<dbReference type="Proteomes" id="UP000011747">
    <property type="component" value="Unassembled WGS sequence"/>
</dbReference>
<dbReference type="RefSeq" id="WP_003353265.1">
    <property type="nucleotide sequence ID" value="NZ_JH414745.1"/>
</dbReference>
<dbReference type="PROSITE" id="PS51186">
    <property type="entry name" value="GNAT"/>
    <property type="match status" value="1"/>
</dbReference>
<evidence type="ECO:0000256" key="2">
    <source>
        <dbReference type="ARBA" id="ARBA00023315"/>
    </source>
</evidence>
<organism evidence="4 5">
    <name type="scientific">Bacillus smithii 7_3_47FAA</name>
    <dbReference type="NCBI Taxonomy" id="665952"/>
    <lineage>
        <taxon>Bacteria</taxon>
        <taxon>Bacillati</taxon>
        <taxon>Bacillota</taxon>
        <taxon>Bacilli</taxon>
        <taxon>Bacillales</taxon>
        <taxon>Bacillaceae</taxon>
        <taxon>Bacillus</taxon>
    </lineage>
</organism>
<dbReference type="PANTHER" id="PTHR43072">
    <property type="entry name" value="N-ACETYLTRANSFERASE"/>
    <property type="match status" value="1"/>
</dbReference>
<dbReference type="HOGENOM" id="CLU_013985_4_3_9"/>
<dbReference type="InterPro" id="IPR000182">
    <property type="entry name" value="GNAT_dom"/>
</dbReference>
<evidence type="ECO:0000313" key="4">
    <source>
        <dbReference type="EMBL" id="EHL78875.1"/>
    </source>
</evidence>
<evidence type="ECO:0000259" key="3">
    <source>
        <dbReference type="PROSITE" id="PS51186"/>
    </source>
</evidence>
<evidence type="ECO:0000256" key="1">
    <source>
        <dbReference type="ARBA" id="ARBA00022679"/>
    </source>
</evidence>
<comment type="caution">
    <text evidence="4">The sequence shown here is derived from an EMBL/GenBank/DDBJ whole genome shotgun (WGS) entry which is preliminary data.</text>
</comment>
<dbReference type="PANTHER" id="PTHR43072:SF23">
    <property type="entry name" value="UPF0039 PROTEIN C11D3.02C"/>
    <property type="match status" value="1"/>
</dbReference>
<proteinExistence type="predicted"/>
<gene>
    <name evidence="4" type="ORF">HMPREF1015_02180</name>
</gene>
<keyword evidence="5" id="KW-1185">Reference proteome</keyword>
<name>G9QJ19_9BACI</name>